<dbReference type="PANTHER" id="PTHR42643">
    <property type="entry name" value="IONOTROPIC RECEPTOR 20A-RELATED"/>
    <property type="match status" value="1"/>
</dbReference>
<feature type="chain" id="PRO_5027119414" evidence="9">
    <location>
        <begin position="20"/>
        <end position="601"/>
    </location>
</feature>
<evidence type="ECO:0000256" key="4">
    <source>
        <dbReference type="ARBA" id="ARBA00022989"/>
    </source>
</evidence>
<feature type="transmembrane region" description="Helical" evidence="8">
    <location>
        <begin position="320"/>
        <end position="344"/>
    </location>
</feature>
<dbReference type="OrthoDB" id="7959891at2759"/>
<evidence type="ECO:0000256" key="7">
    <source>
        <dbReference type="ARBA" id="ARBA00023180"/>
    </source>
</evidence>
<sequence>MNLVRFLVLSVSVISPSLGLENFTVIQFLRDIRYQQHFGYLMLLKNMNATISTNFTRMEDNSHFVKDIMDQIGVPLIQLNERVSFYLKNNHRTDLLTMVYLSSMNLMDHDGLLKALVGDLRHMTSSRVLFLVELEKEDYMFLFKLFELCWRQQLLNVVAMFADHQATGTFYSYTHFPAFRLEQRLYNPNETIFPDRLRNMHGYRLPVIIGGTVPRIIAYYNKKGRIVFKGTVGHFMNAFQQKYNCTFVEPLPVKPGAPSTDLTKAVLNGTVDISMGITYPTIPFYGFTYPYEILNWCLMLPVEPNIPAAQYYINVFELDAFLLTVGTMVVISTVLSATLLFFGYGVHIYEFFLHDSCLRGALGQSFSEVFHPPTLVRGIYIQICVLGILLTVWFNSYFSAYVTSMPKTAPYRTFDDVLESNLKVVAWKPEYDELLGRLVEFRKYKPMFKVESNFSRYISDRDSFNTKYGYMMTSSKWIVVTEQQKIFTSVLFRMRDDFCFFNTVPLGFPVHENSIYMEPINTVILEMSAHGLHTYALRMGFTEQIEAGQLSLKDLSPRREYRAMQVEDLVYIWYGFAFMVLLSGLVLLLEILWQRLGGKNK</sequence>
<feature type="transmembrane region" description="Helical" evidence="8">
    <location>
        <begin position="571"/>
        <end position="593"/>
    </location>
</feature>
<gene>
    <name evidence="11" type="primary">LOC115620968</name>
</gene>
<organism evidence="10 11">
    <name type="scientific">Drosophila lebanonensis</name>
    <name type="common">Fruit fly</name>
    <name type="synonym">Scaptodrosophila lebanonensis</name>
    <dbReference type="NCBI Taxonomy" id="7225"/>
    <lineage>
        <taxon>Eukaryota</taxon>
        <taxon>Metazoa</taxon>
        <taxon>Ecdysozoa</taxon>
        <taxon>Arthropoda</taxon>
        <taxon>Hexapoda</taxon>
        <taxon>Insecta</taxon>
        <taxon>Pterygota</taxon>
        <taxon>Neoptera</taxon>
        <taxon>Endopterygota</taxon>
        <taxon>Diptera</taxon>
        <taxon>Brachycera</taxon>
        <taxon>Muscomorpha</taxon>
        <taxon>Ephydroidea</taxon>
        <taxon>Drosophilidae</taxon>
        <taxon>Scaptodrosophila</taxon>
    </lineage>
</organism>
<name>A0A6J2T5F3_DROLE</name>
<proteinExistence type="predicted"/>
<evidence type="ECO:0000256" key="6">
    <source>
        <dbReference type="ARBA" id="ARBA00023170"/>
    </source>
</evidence>
<evidence type="ECO:0000256" key="9">
    <source>
        <dbReference type="SAM" id="SignalP"/>
    </source>
</evidence>
<evidence type="ECO:0000313" key="11">
    <source>
        <dbReference type="RefSeq" id="XP_030370348.1"/>
    </source>
</evidence>
<keyword evidence="4 8" id="KW-1133">Transmembrane helix</keyword>
<dbReference type="SUPFAM" id="SSF53850">
    <property type="entry name" value="Periplasmic binding protein-like II"/>
    <property type="match status" value="1"/>
</dbReference>
<comment type="subcellular location">
    <subcellularLocation>
        <location evidence="1">Cell membrane</location>
        <topology evidence="1">Multi-pass membrane protein</topology>
    </subcellularLocation>
</comment>
<dbReference type="GO" id="GO:0005886">
    <property type="term" value="C:plasma membrane"/>
    <property type="evidence" value="ECO:0007669"/>
    <property type="project" value="UniProtKB-SubCell"/>
</dbReference>
<feature type="signal peptide" evidence="9">
    <location>
        <begin position="1"/>
        <end position="19"/>
    </location>
</feature>
<dbReference type="CTD" id="42765"/>
<evidence type="ECO:0000256" key="5">
    <source>
        <dbReference type="ARBA" id="ARBA00023136"/>
    </source>
</evidence>
<dbReference type="AlphaFoldDB" id="A0A6J2T5F3"/>
<evidence type="ECO:0000256" key="8">
    <source>
        <dbReference type="SAM" id="Phobius"/>
    </source>
</evidence>
<keyword evidence="5 8" id="KW-0472">Membrane</keyword>
<reference evidence="11" key="1">
    <citation type="submission" date="2025-08" db="UniProtKB">
        <authorList>
            <consortium name="RefSeq"/>
        </authorList>
    </citation>
    <scope>IDENTIFICATION</scope>
    <source>
        <strain evidence="11">11010-0011.00</strain>
        <tissue evidence="11">Whole body</tissue>
    </source>
</reference>
<keyword evidence="7" id="KW-0325">Glycoprotein</keyword>
<accession>A0A6J2T5F3</accession>
<dbReference type="GeneID" id="115620968"/>
<dbReference type="PANTHER" id="PTHR42643:SF41">
    <property type="entry name" value="IONOTROPIC RECEPTOR 20A-RELATED"/>
    <property type="match status" value="1"/>
</dbReference>
<evidence type="ECO:0000256" key="1">
    <source>
        <dbReference type="ARBA" id="ARBA00004651"/>
    </source>
</evidence>
<dbReference type="InterPro" id="IPR052192">
    <property type="entry name" value="Insect_Ionotropic_Sensory_Rcpt"/>
</dbReference>
<keyword evidence="2" id="KW-1003">Cell membrane</keyword>
<dbReference type="Proteomes" id="UP000504634">
    <property type="component" value="Unplaced"/>
</dbReference>
<protein>
    <submittedName>
        <fullName evidence="11">Uncharacterized protein LOC115620968</fullName>
    </submittedName>
</protein>
<feature type="transmembrane region" description="Helical" evidence="8">
    <location>
        <begin position="379"/>
        <end position="398"/>
    </location>
</feature>
<keyword evidence="9" id="KW-0732">Signal</keyword>
<evidence type="ECO:0000256" key="2">
    <source>
        <dbReference type="ARBA" id="ARBA00022475"/>
    </source>
</evidence>
<evidence type="ECO:0000256" key="3">
    <source>
        <dbReference type="ARBA" id="ARBA00022692"/>
    </source>
</evidence>
<keyword evidence="6" id="KW-0675">Receptor</keyword>
<dbReference type="RefSeq" id="XP_030370348.1">
    <property type="nucleotide sequence ID" value="XM_030514488.1"/>
</dbReference>
<keyword evidence="3 8" id="KW-0812">Transmembrane</keyword>
<keyword evidence="10" id="KW-1185">Reference proteome</keyword>
<evidence type="ECO:0000313" key="10">
    <source>
        <dbReference type="Proteomes" id="UP000504634"/>
    </source>
</evidence>